<comment type="caution">
    <text evidence="2">The sequence shown here is derived from an EMBL/GenBank/DDBJ whole genome shotgun (WGS) entry which is preliminary data.</text>
</comment>
<dbReference type="RefSeq" id="WP_108916746.1">
    <property type="nucleotide sequence ID" value="NZ_BGJY01000008.1"/>
</dbReference>
<gene>
    <name evidence="2" type="ORF">C5689_07970</name>
</gene>
<protein>
    <recommendedName>
        <fullName evidence="4">DUF1190 domain-containing protein</fullName>
    </recommendedName>
</protein>
<feature type="region of interest" description="Disordered" evidence="1">
    <location>
        <begin position="140"/>
        <end position="171"/>
    </location>
</feature>
<keyword evidence="3" id="KW-1185">Reference proteome</keyword>
<name>A0A2U1SS64_METSR</name>
<evidence type="ECO:0000313" key="3">
    <source>
        <dbReference type="Proteomes" id="UP000245137"/>
    </source>
</evidence>
<dbReference type="EMBL" id="PUIV01000008">
    <property type="protein sequence ID" value="PWB94450.1"/>
    <property type="molecule type" value="Genomic_DNA"/>
</dbReference>
<evidence type="ECO:0000256" key="1">
    <source>
        <dbReference type="SAM" id="MobiDB-lite"/>
    </source>
</evidence>
<evidence type="ECO:0008006" key="4">
    <source>
        <dbReference type="Google" id="ProtNLM"/>
    </source>
</evidence>
<dbReference type="OrthoDB" id="8454721at2"/>
<organism evidence="2 3">
    <name type="scientific">Methylosinus sporium</name>
    <dbReference type="NCBI Taxonomy" id="428"/>
    <lineage>
        <taxon>Bacteria</taxon>
        <taxon>Pseudomonadati</taxon>
        <taxon>Pseudomonadota</taxon>
        <taxon>Alphaproteobacteria</taxon>
        <taxon>Hyphomicrobiales</taxon>
        <taxon>Methylocystaceae</taxon>
        <taxon>Methylosinus</taxon>
    </lineage>
</organism>
<evidence type="ECO:0000313" key="2">
    <source>
        <dbReference type="EMBL" id="PWB94450.1"/>
    </source>
</evidence>
<sequence>MFATPGACIASGRFSRDGCKNAFANSQVELREKVQSFATRRKCQSKYRLCEKDADAGESYRPTLLGVEIAVGGREPSATPILAVETPPRMFAALPISRAIEPAKPVSEGFAPIGPVGRFRAKAERAAEVSHSRDEAIVDVDASAMRAPAPPMTRESSAERRRRLRAAPFVE</sequence>
<dbReference type="Proteomes" id="UP000245137">
    <property type="component" value="Unassembled WGS sequence"/>
</dbReference>
<proteinExistence type="predicted"/>
<dbReference type="AlphaFoldDB" id="A0A2U1SS64"/>
<accession>A0A2U1SS64</accession>
<reference evidence="2 3" key="1">
    <citation type="journal article" date="2018" name="Appl. Microbiol. Biotechnol.">
        <title>Co-cultivation of the strictly anaerobic methanogen Methanosarcina barkeri with aerobic methanotrophs in an oxygen-limited membrane bioreactor.</title>
        <authorList>
            <person name="In 't Zandt M.H."/>
            <person name="van den Bosch T.J.M."/>
            <person name="Rijkers R."/>
            <person name="van Kessel M.A.H.J."/>
            <person name="Jetten M.S.M."/>
            <person name="Welte C.U."/>
        </authorList>
    </citation>
    <scope>NUCLEOTIDE SEQUENCE [LARGE SCALE GENOMIC DNA]</scope>
    <source>
        <strain evidence="2 3">DSM 17706</strain>
    </source>
</reference>